<gene>
    <name evidence="1" type="ORF">LZ480_07710</name>
</gene>
<evidence type="ECO:0000313" key="1">
    <source>
        <dbReference type="EMBL" id="MCH7321778.1"/>
    </source>
</evidence>
<dbReference type="EMBL" id="JAKZFC010000002">
    <property type="protein sequence ID" value="MCH7321778.1"/>
    <property type="molecule type" value="Genomic_DNA"/>
</dbReference>
<dbReference type="RefSeq" id="WP_241368832.1">
    <property type="nucleotide sequence ID" value="NZ_JAKZFC010000002.1"/>
</dbReference>
<comment type="caution">
    <text evidence="1">The sequence shown here is derived from an EMBL/GenBank/DDBJ whole genome shotgun (WGS) entry which is preliminary data.</text>
</comment>
<keyword evidence="2" id="KW-1185">Reference proteome</keyword>
<dbReference type="Proteomes" id="UP001316087">
    <property type="component" value="Unassembled WGS sequence"/>
</dbReference>
<proteinExistence type="predicted"/>
<evidence type="ECO:0000313" key="2">
    <source>
        <dbReference type="Proteomes" id="UP001316087"/>
    </source>
</evidence>
<protein>
    <submittedName>
        <fullName evidence="1">Uncharacterized protein</fullName>
    </submittedName>
</protein>
<sequence length="131" mass="14694">MLEKVKERLLSLGVTLSNEPTSTDGYLLSFAVNKTTDHIKNQTNLDAIPQGLEHVAIDMAVGEFLFAKKSMGLLDVSSLDFSGVVKKVQDGDTDVEYAVDAKYSPEQKFESFIAYLQHNEVDFVKYRVLTW</sequence>
<organism evidence="1 2">
    <name type="scientific">Solibacillus palustris</name>
    <dbReference type="NCBI Taxonomy" id="2908203"/>
    <lineage>
        <taxon>Bacteria</taxon>
        <taxon>Bacillati</taxon>
        <taxon>Bacillota</taxon>
        <taxon>Bacilli</taxon>
        <taxon>Bacillales</taxon>
        <taxon>Caryophanaceae</taxon>
        <taxon>Solibacillus</taxon>
    </lineage>
</organism>
<reference evidence="1 2" key="1">
    <citation type="submission" date="2022-03" db="EMBL/GenBank/DDBJ databases">
        <authorList>
            <person name="Jo J.-H."/>
            <person name="Im W.-T."/>
        </authorList>
    </citation>
    <scope>NUCLEOTIDE SEQUENCE [LARGE SCALE GENOMIC DNA]</scope>
    <source>
        <strain evidence="1 2">MA9</strain>
    </source>
</reference>
<name>A0ABS9UC15_9BACL</name>
<accession>A0ABS9UC15</accession>